<dbReference type="Proteomes" id="UP000235836">
    <property type="component" value="Unassembled WGS sequence"/>
</dbReference>
<dbReference type="RefSeq" id="WP_034663532.1">
    <property type="nucleotide sequence ID" value="NZ_JBHRZL010000039.1"/>
</dbReference>
<evidence type="ECO:0000256" key="1">
    <source>
        <dbReference type="SAM" id="MobiDB-lite"/>
    </source>
</evidence>
<reference evidence="3 4" key="1">
    <citation type="submission" date="2017-09" db="EMBL/GenBank/DDBJ databases">
        <title>Bacterial strain isolated from the female urinary microbiota.</title>
        <authorList>
            <person name="Thomas-White K."/>
            <person name="Kumar N."/>
            <person name="Forster S."/>
            <person name="Putonti C."/>
            <person name="Lawley T."/>
            <person name="Wolfe A.J."/>
        </authorList>
    </citation>
    <scope>NUCLEOTIDE SEQUENCE [LARGE SCALE GENOMIC DNA]</scope>
    <source>
        <strain evidence="3 4">UMB0792</strain>
    </source>
</reference>
<gene>
    <name evidence="3" type="ORF">CJ203_09970</name>
</gene>
<organism evidence="3 4">
    <name type="scientific">Corynebacterium tuscaniense</name>
    <dbReference type="NCBI Taxonomy" id="302449"/>
    <lineage>
        <taxon>Bacteria</taxon>
        <taxon>Bacillati</taxon>
        <taxon>Actinomycetota</taxon>
        <taxon>Actinomycetes</taxon>
        <taxon>Mycobacteriales</taxon>
        <taxon>Corynebacteriaceae</taxon>
        <taxon>Corynebacterium</taxon>
    </lineage>
</organism>
<protein>
    <submittedName>
        <fullName evidence="3">Uncharacterized protein</fullName>
    </submittedName>
</protein>
<keyword evidence="4" id="KW-1185">Reference proteome</keyword>
<evidence type="ECO:0000313" key="4">
    <source>
        <dbReference type="Proteomes" id="UP000235836"/>
    </source>
</evidence>
<feature type="region of interest" description="Disordered" evidence="1">
    <location>
        <begin position="1"/>
        <end position="49"/>
    </location>
</feature>
<feature type="compositionally biased region" description="Polar residues" evidence="1">
    <location>
        <begin position="14"/>
        <end position="41"/>
    </location>
</feature>
<comment type="caution">
    <text evidence="3">The sequence shown here is derived from an EMBL/GenBank/DDBJ whole genome shotgun (WGS) entry which is preliminary data.</text>
</comment>
<name>A0A2N6T2W7_9CORY</name>
<dbReference type="AlphaFoldDB" id="A0A2N6T2W7"/>
<evidence type="ECO:0000256" key="2">
    <source>
        <dbReference type="SAM" id="Phobius"/>
    </source>
</evidence>
<evidence type="ECO:0000313" key="3">
    <source>
        <dbReference type="EMBL" id="PMC63634.1"/>
    </source>
</evidence>
<proteinExistence type="predicted"/>
<accession>A0A2N6T2W7</accession>
<dbReference type="EMBL" id="PNHG01000020">
    <property type="protein sequence ID" value="PMC63634.1"/>
    <property type="molecule type" value="Genomic_DNA"/>
</dbReference>
<keyword evidence="2" id="KW-0812">Transmembrane</keyword>
<keyword evidence="2" id="KW-1133">Transmembrane helix</keyword>
<keyword evidence="2" id="KW-0472">Membrane</keyword>
<sequence>MTTPYGNAYPPQEPQDNQPYGTPYHQQQPYDIQQPYSQPNPYQAMDKNDSSTGGILSTIVTAFTLGLPLLILIGVLITLVVGAVVVLFVA</sequence>
<feature type="transmembrane region" description="Helical" evidence="2">
    <location>
        <begin position="55"/>
        <end position="88"/>
    </location>
</feature>